<dbReference type="PANTHER" id="PTHR35271">
    <property type="entry name" value="ABC TRANSPORTER, SUBSTRATE-BINDING LIPOPROTEIN-RELATED"/>
    <property type="match status" value="1"/>
</dbReference>
<dbReference type="InterPro" id="IPR028082">
    <property type="entry name" value="Peripla_BP_I"/>
</dbReference>
<dbReference type="SUPFAM" id="SSF53822">
    <property type="entry name" value="Periplasmic binding protein-like I"/>
    <property type="match status" value="1"/>
</dbReference>
<accession>A0A081PTE9</accession>
<protein>
    <submittedName>
        <fullName evidence="1">ABC transporter substrate binding family protein</fullName>
    </submittedName>
</protein>
<dbReference type="Gene3D" id="3.40.50.2300">
    <property type="match status" value="2"/>
</dbReference>
<evidence type="ECO:0000313" key="1">
    <source>
        <dbReference type="EMBL" id="KEQ33972.1"/>
    </source>
</evidence>
<evidence type="ECO:0000313" key="2">
    <source>
        <dbReference type="Proteomes" id="UP000028093"/>
    </source>
</evidence>
<sequence length="325" mass="35380">MKVVRKLLAPLLVVGILLTSLVSLHQLKADKKKDVFRIGISQFITHQSLDATREGFVDELAKQGYVEGKNIEIDLQNAQGEQRNLKTISQQLAESSDVVLAIATPSAQSLANTTQTTPVIFSAVTDPVSAKLVESREHPGGNVTGTSDQSSDAISTQINLIKKVLPKAKTIGILYTQSEPNSVVQKDEAKRLLEEKGFTVVEKTILDSNNVKAAAESLMAEVDMVFVPTDNIISSTMETVKQVSIKHKVPVFGGSTEMIAVGGLYNYGTNYEELGRQTARMLIRVLKGEKPENIAVELPEKLELHTNQEMADALGIDISKLEGKE</sequence>
<dbReference type="EMBL" id="JPFT01000003">
    <property type="protein sequence ID" value="KEQ33972.1"/>
    <property type="molecule type" value="Genomic_DNA"/>
</dbReference>
<dbReference type="RefSeq" id="WP_033681264.1">
    <property type="nucleotide sequence ID" value="NZ_CP067992.1"/>
</dbReference>
<gene>
    <name evidence="1" type="ORF">SK1126_0297</name>
</gene>
<dbReference type="AlphaFoldDB" id="A0A081PTE9"/>
<comment type="caution">
    <text evidence="1">The sequence shown here is derived from an EMBL/GenBank/DDBJ whole genome shotgun (WGS) entry which is preliminary data.</text>
</comment>
<name>A0A081PTE9_STRMT</name>
<dbReference type="InterPro" id="IPR007487">
    <property type="entry name" value="ABC_transpt-TYRBP-like"/>
</dbReference>
<proteinExistence type="predicted"/>
<reference evidence="1 2" key="1">
    <citation type="submission" date="2014-05" db="EMBL/GenBank/DDBJ databases">
        <authorList>
            <person name="Daugherty S.C."/>
            <person name="Tallon L.J."/>
            <person name="Sadzewicz L."/>
            <person name="Kilian M."/>
            <person name="Tettelin H."/>
        </authorList>
    </citation>
    <scope>NUCLEOTIDE SEQUENCE [LARGE SCALE GENOMIC DNA]</scope>
    <source>
        <strain evidence="1 2">SK1126</strain>
    </source>
</reference>
<dbReference type="Proteomes" id="UP000028093">
    <property type="component" value="Unassembled WGS sequence"/>
</dbReference>
<dbReference type="CDD" id="cd06325">
    <property type="entry name" value="PBP1_ABC_unchar_transporter"/>
    <property type="match status" value="1"/>
</dbReference>
<dbReference type="Pfam" id="PF04392">
    <property type="entry name" value="ABC_sub_bind"/>
    <property type="match status" value="1"/>
</dbReference>
<dbReference type="PANTHER" id="PTHR35271:SF1">
    <property type="entry name" value="ABC TRANSPORTER, SUBSTRATE-BINDING LIPOPROTEIN"/>
    <property type="match status" value="1"/>
</dbReference>
<dbReference type="PATRIC" id="fig|28037.99.peg.256"/>
<organism evidence="1 2">
    <name type="scientific">Streptococcus mitis</name>
    <dbReference type="NCBI Taxonomy" id="28037"/>
    <lineage>
        <taxon>Bacteria</taxon>
        <taxon>Bacillati</taxon>
        <taxon>Bacillota</taxon>
        <taxon>Bacilli</taxon>
        <taxon>Lactobacillales</taxon>
        <taxon>Streptococcaceae</taxon>
        <taxon>Streptococcus</taxon>
        <taxon>Streptococcus mitis group</taxon>
    </lineage>
</organism>